<accession>A0ABT7HTG1</accession>
<dbReference type="EMBL" id="JANURM010000027">
    <property type="protein sequence ID" value="MDL0089913.1"/>
    <property type="molecule type" value="Genomic_DNA"/>
</dbReference>
<reference evidence="3" key="2">
    <citation type="journal article" date="2023" name="Microorganisms">
        <title>Isolation and Genomic Characteristics of Cat-Borne Campylobacter felis sp. nov. and Sheep-Borne Campylobacter ovis sp. nov.</title>
        <authorList>
            <person name="Wang H."/>
            <person name="Li Y."/>
            <person name="Gu Y."/>
            <person name="Zhou G."/>
            <person name="Chen X."/>
            <person name="Zhang X."/>
            <person name="Shao Z."/>
            <person name="Zhang J."/>
            <person name="Zhang M."/>
        </authorList>
    </citation>
    <scope>NUCLEOTIDE SEQUENCE</scope>
    <source>
        <strain evidence="3">PS10</strain>
    </source>
</reference>
<feature type="domain" description="Phage capsid-like C-terminal" evidence="2">
    <location>
        <begin position="306"/>
        <end position="557"/>
    </location>
</feature>
<evidence type="ECO:0000256" key="1">
    <source>
        <dbReference type="ARBA" id="ARBA00004328"/>
    </source>
</evidence>
<dbReference type="Pfam" id="PF05065">
    <property type="entry name" value="Phage_capsid"/>
    <property type="match status" value="1"/>
</dbReference>
<proteinExistence type="predicted"/>
<keyword evidence="4" id="KW-1185">Reference proteome</keyword>
<dbReference type="NCBIfam" id="TIGR01554">
    <property type="entry name" value="major_cap_HK97"/>
    <property type="match status" value="1"/>
</dbReference>
<comment type="subcellular location">
    <subcellularLocation>
        <location evidence="1">Virion</location>
    </subcellularLocation>
</comment>
<gene>
    <name evidence="3" type="ORF">NYG85_11155</name>
</gene>
<comment type="caution">
    <text evidence="3">The sequence shown here is derived from an EMBL/GenBank/DDBJ whole genome shotgun (WGS) entry which is preliminary data.</text>
</comment>
<dbReference type="SUPFAM" id="SSF56563">
    <property type="entry name" value="Major capsid protein gp5"/>
    <property type="match status" value="1"/>
</dbReference>
<dbReference type="Gene3D" id="3.30.2400.10">
    <property type="entry name" value="Major capsid protein gp5"/>
    <property type="match status" value="1"/>
</dbReference>
<protein>
    <submittedName>
        <fullName evidence="3">Phage major capsid protein</fullName>
    </submittedName>
</protein>
<reference evidence="3" key="1">
    <citation type="submission" date="2022-08" db="EMBL/GenBank/DDBJ databases">
        <authorList>
            <person name="Wang H."/>
        </authorList>
    </citation>
    <scope>NUCLEOTIDE SEQUENCE</scope>
    <source>
        <strain evidence="3">PS10</strain>
    </source>
</reference>
<dbReference type="RefSeq" id="WP_284938675.1">
    <property type="nucleotide sequence ID" value="NZ_JANURM010000027.1"/>
</dbReference>
<sequence length="562" mass="62726">MQIDKLKNEVFKFNAPLTEQNAINETDLTISFLALSRENLHKRLSLFGDEYYLSVDLESVKFEAKTLYLDHDVSFKNAIGKIEAVKLDDQGFKVIVKFSDEVKESREAFNRYKAGFSDSVSVGFGGAYELSELEKIDGVNHFQIKNGVINELSAVWQGADKNAKIANFSKDLPSVAPKEQTALNEQSKDEIKDIIELGKILNKPNEALNAIQNQMSYLEFSKSIALQQKSNETIKEFNIMKQPTQTEQNFSLAKIILNAGLTTTDLSFERENYFNVKNGRFVLPQDFAARFSDTITTTTTAKGAISTDFRDDLLIQDVVTESPLLSSCKWLTGLNARVEIPRNNSNITADFVEEGQAQNAQSLAFDKIMLEPHTLLSTIRITRTMMNMSAFSLEAFAYNAMKFAIRKKLEETILYGKGVIKGIFETSGVPSIANYLTAPTLDKTLQFADILEENNANLANAKFAFKNSDVSKLKATPRGVSTEKMLIETNGDLQGYPYFTSQLIKSGDVAFGDFSDIFIGSFGAIELLTHNERGGDIILELYMDVDAKLGREKSFVISKTSN</sequence>
<evidence type="ECO:0000313" key="3">
    <source>
        <dbReference type="EMBL" id="MDL0089913.1"/>
    </source>
</evidence>
<evidence type="ECO:0000313" key="4">
    <source>
        <dbReference type="Proteomes" id="UP001173801"/>
    </source>
</evidence>
<evidence type="ECO:0000259" key="2">
    <source>
        <dbReference type="Pfam" id="PF05065"/>
    </source>
</evidence>
<name>A0ABT7HTG1_9BACT</name>
<dbReference type="Proteomes" id="UP001173801">
    <property type="component" value="Unassembled WGS sequence"/>
</dbReference>
<dbReference type="InterPro" id="IPR054612">
    <property type="entry name" value="Phage_capsid-like_C"/>
</dbReference>
<organism evidence="3 4">
    <name type="scientific">Campylobacter gastrosuis</name>
    <dbReference type="NCBI Taxonomy" id="2974576"/>
    <lineage>
        <taxon>Bacteria</taxon>
        <taxon>Pseudomonadati</taxon>
        <taxon>Campylobacterota</taxon>
        <taxon>Epsilonproteobacteria</taxon>
        <taxon>Campylobacterales</taxon>
        <taxon>Campylobacteraceae</taxon>
        <taxon>Campylobacter</taxon>
    </lineage>
</organism>
<dbReference type="InterPro" id="IPR024455">
    <property type="entry name" value="Phage_capsid"/>
</dbReference>